<feature type="non-terminal residue" evidence="3">
    <location>
        <position position="1"/>
    </location>
</feature>
<feature type="region of interest" description="Disordered" evidence="2">
    <location>
        <begin position="39"/>
        <end position="96"/>
    </location>
</feature>
<dbReference type="EMBL" id="MU004183">
    <property type="protein sequence ID" value="KAF2500864.1"/>
    <property type="molecule type" value="Genomic_DNA"/>
</dbReference>
<reference evidence="3" key="1">
    <citation type="journal article" date="2020" name="Stud. Mycol.">
        <title>101 Dothideomycetes genomes: a test case for predicting lifestyles and emergence of pathogens.</title>
        <authorList>
            <person name="Haridas S."/>
            <person name="Albert R."/>
            <person name="Binder M."/>
            <person name="Bloem J."/>
            <person name="Labutti K."/>
            <person name="Salamov A."/>
            <person name="Andreopoulos B."/>
            <person name="Baker S."/>
            <person name="Barry K."/>
            <person name="Bills G."/>
            <person name="Bluhm B."/>
            <person name="Cannon C."/>
            <person name="Castanera R."/>
            <person name="Culley D."/>
            <person name="Daum C."/>
            <person name="Ezra D."/>
            <person name="Gonzalez J."/>
            <person name="Henrissat B."/>
            <person name="Kuo A."/>
            <person name="Liang C."/>
            <person name="Lipzen A."/>
            <person name="Lutzoni F."/>
            <person name="Magnuson J."/>
            <person name="Mondo S."/>
            <person name="Nolan M."/>
            <person name="Ohm R."/>
            <person name="Pangilinan J."/>
            <person name="Park H.-J."/>
            <person name="Ramirez L."/>
            <person name="Alfaro M."/>
            <person name="Sun H."/>
            <person name="Tritt A."/>
            <person name="Yoshinaga Y."/>
            <person name="Zwiers L.-H."/>
            <person name="Turgeon B."/>
            <person name="Goodwin S."/>
            <person name="Spatafora J."/>
            <person name="Crous P."/>
            <person name="Grigoriev I."/>
        </authorList>
    </citation>
    <scope>NUCLEOTIDE SEQUENCE</scope>
    <source>
        <strain evidence="3">CBS 269.34</strain>
    </source>
</reference>
<dbReference type="AlphaFoldDB" id="A0A6A6R8Y7"/>
<accession>A0A6A6R8Y7</accession>
<evidence type="ECO:0000313" key="3">
    <source>
        <dbReference type="EMBL" id="KAF2500864.1"/>
    </source>
</evidence>
<organism evidence="3 4">
    <name type="scientific">Lophium mytilinum</name>
    <dbReference type="NCBI Taxonomy" id="390894"/>
    <lineage>
        <taxon>Eukaryota</taxon>
        <taxon>Fungi</taxon>
        <taxon>Dikarya</taxon>
        <taxon>Ascomycota</taxon>
        <taxon>Pezizomycotina</taxon>
        <taxon>Dothideomycetes</taxon>
        <taxon>Pleosporomycetidae</taxon>
        <taxon>Mytilinidiales</taxon>
        <taxon>Mytilinidiaceae</taxon>
        <taxon>Lophium</taxon>
    </lineage>
</organism>
<name>A0A6A6R8Y7_9PEZI</name>
<feature type="coiled-coil region" evidence="1">
    <location>
        <begin position="104"/>
        <end position="131"/>
    </location>
</feature>
<dbReference type="OrthoDB" id="5213630at2759"/>
<evidence type="ECO:0000256" key="1">
    <source>
        <dbReference type="SAM" id="Coils"/>
    </source>
</evidence>
<feature type="region of interest" description="Disordered" evidence="2">
    <location>
        <begin position="449"/>
        <end position="526"/>
    </location>
</feature>
<gene>
    <name evidence="3" type="ORF">BU16DRAFT_260544</name>
</gene>
<feature type="compositionally biased region" description="Low complexity" evidence="2">
    <location>
        <begin position="69"/>
        <end position="81"/>
    </location>
</feature>
<keyword evidence="4" id="KW-1185">Reference proteome</keyword>
<feature type="compositionally biased region" description="Polar residues" evidence="2">
    <location>
        <begin position="52"/>
        <end position="68"/>
    </location>
</feature>
<sequence>LVTTSPYPTPARKNSDSIIVRGRSSPIKSVNPLQNLIYDQQSDPVYKPKSYEQVTTAASDSDMPQNEVSGKITGSTSGSGIQRRQVGASKPKHPPTQQELATALALCEDEKKEKDEEIQRLKAQNESLRQEWRETAAHLAQTKATVTHTIEDQHFISVWQELRYRIRGWANQHFSGKLGSFAKWKGNQFIRAELTGLSKYWKSYLKSEEHRPMLIQAYIWTILRVEIFAPTSQVPVKGQPSQGVCWAADDQKSLQELTSRLRPGKREHHRRENRLIHEGIRNMKSIPRLNPVVEGYVKDYFSWRANTTILVERNQGSNKDKCFDMFIPSIVMKIREVVSPWATNGESLDQIFGDELKAILRKAVHLDADMWKQRAFWHPAMPYSKVGYPTELDPESMEVYEEIDQNSGSREVTLVISPALVKSGSSSGEGYEYFTTILKSEVSCQPDFVKDGIGSPSPTHQAAASTSRPLPPTPREEPQSTTTLTRAPSNGKRAQLQSQPGKFDPTVRAQKRPSVDVTRSGGGMQVIKSPVKRMGYWAR</sequence>
<evidence type="ECO:0000313" key="4">
    <source>
        <dbReference type="Proteomes" id="UP000799750"/>
    </source>
</evidence>
<protein>
    <submittedName>
        <fullName evidence="3">Uncharacterized protein</fullName>
    </submittedName>
</protein>
<dbReference type="Proteomes" id="UP000799750">
    <property type="component" value="Unassembled WGS sequence"/>
</dbReference>
<feature type="compositionally biased region" description="Polar residues" evidence="2">
    <location>
        <begin position="456"/>
        <end position="468"/>
    </location>
</feature>
<keyword evidence="1" id="KW-0175">Coiled coil</keyword>
<proteinExistence type="predicted"/>
<feature type="compositionally biased region" description="Polar residues" evidence="2">
    <location>
        <begin position="479"/>
        <end position="488"/>
    </location>
</feature>
<evidence type="ECO:0000256" key="2">
    <source>
        <dbReference type="SAM" id="MobiDB-lite"/>
    </source>
</evidence>